<name>A0A077WSP6_9FUNG</name>
<accession>A0A077WSP6</accession>
<dbReference type="InterPro" id="IPR010730">
    <property type="entry name" value="HET"/>
</dbReference>
<dbReference type="PANTHER" id="PTHR24148:SF64">
    <property type="entry name" value="HETEROKARYON INCOMPATIBILITY DOMAIN-CONTAINING PROTEIN"/>
    <property type="match status" value="1"/>
</dbReference>
<evidence type="ECO:0000259" key="1">
    <source>
        <dbReference type="Pfam" id="PF06985"/>
    </source>
</evidence>
<sequence>MVCDTDNNDRQTVKIQLQDDKDNKRNQFFEKGLNALLSDKFFLLLYVPHNGAKMQVIQPATNTYHRARMIRKAKDAKPIPSFYYALSHLWGITKDNRHLWHEIGEYVDDEKGQPAAPVSMRPEKRDTLLSLLRDHPDSYWWIDVLCARTETPLDIMGDIYACCLECIAMIDCEPSLIPKLYTAETNVKEEFTEFWGNTDRSPDEILHYKQIKAKYPELLDHLITLMKGNWWQRVWTWQEMALPFGQVRFMAETNTQRLERNTITVDELLNSCMNAACIMCYLYFKRDIRIYEKDVSNLFNWAYEITQARAFSKHRLEKKKTVDQFHSLVTSLGLSSRRCMDPVDYVYGVLGIFQFKIPRMENPNHVWQRFVIELDNYMVANAIKNPPTGWRITGVTERAYKVDLRKAKHMADVYNDLLKANAPLAY</sequence>
<dbReference type="PANTHER" id="PTHR24148">
    <property type="entry name" value="ANKYRIN REPEAT DOMAIN-CONTAINING PROTEIN 39 HOMOLOG-RELATED"/>
    <property type="match status" value="1"/>
</dbReference>
<feature type="domain" description="Heterokaryon incompatibility" evidence="1">
    <location>
        <begin position="83"/>
        <end position="239"/>
    </location>
</feature>
<dbReference type="OrthoDB" id="2275828at2759"/>
<proteinExistence type="predicted"/>
<organism evidence="2">
    <name type="scientific">Lichtheimia ramosa</name>
    <dbReference type="NCBI Taxonomy" id="688394"/>
    <lineage>
        <taxon>Eukaryota</taxon>
        <taxon>Fungi</taxon>
        <taxon>Fungi incertae sedis</taxon>
        <taxon>Mucoromycota</taxon>
        <taxon>Mucoromycotina</taxon>
        <taxon>Mucoromycetes</taxon>
        <taxon>Mucorales</taxon>
        <taxon>Lichtheimiaceae</taxon>
        <taxon>Lichtheimia</taxon>
    </lineage>
</organism>
<protein>
    <recommendedName>
        <fullName evidence="1">Heterokaryon incompatibility domain-containing protein</fullName>
    </recommendedName>
</protein>
<evidence type="ECO:0000313" key="2">
    <source>
        <dbReference type="EMBL" id="CDS10621.1"/>
    </source>
</evidence>
<dbReference type="Pfam" id="PF06985">
    <property type="entry name" value="HET"/>
    <property type="match status" value="1"/>
</dbReference>
<gene>
    <name evidence="2" type="ORF">LRAMOSA11107</name>
</gene>
<reference evidence="2" key="1">
    <citation type="journal article" date="2014" name="Genome Announc.">
        <title>De novo whole-genome sequence and genome annotation of Lichtheimia ramosa.</title>
        <authorList>
            <person name="Linde J."/>
            <person name="Schwartze V."/>
            <person name="Binder U."/>
            <person name="Lass-Florl C."/>
            <person name="Voigt K."/>
            <person name="Horn F."/>
        </authorList>
    </citation>
    <scope>NUCLEOTIDE SEQUENCE</scope>
    <source>
        <strain evidence="2">JMRC FSU:6197</strain>
    </source>
</reference>
<dbReference type="EMBL" id="LK023337">
    <property type="protein sequence ID" value="CDS10621.1"/>
    <property type="molecule type" value="Genomic_DNA"/>
</dbReference>
<dbReference type="AlphaFoldDB" id="A0A077WSP6"/>
<dbReference type="InterPro" id="IPR052895">
    <property type="entry name" value="HetReg/Transcr_Mod"/>
</dbReference>